<reference evidence="3" key="1">
    <citation type="journal article" date="2019" name="Int. J. Syst. Evol. Microbiol.">
        <title>The Global Catalogue of Microorganisms (GCM) 10K type strain sequencing project: providing services to taxonomists for standard genome sequencing and annotation.</title>
        <authorList>
            <consortium name="The Broad Institute Genomics Platform"/>
            <consortium name="The Broad Institute Genome Sequencing Center for Infectious Disease"/>
            <person name="Wu L."/>
            <person name="Ma J."/>
        </authorList>
    </citation>
    <scope>NUCLEOTIDE SEQUENCE [LARGE SCALE GENOMIC DNA]</scope>
    <source>
        <strain evidence="3">DFY41</strain>
    </source>
</reference>
<keyword evidence="1" id="KW-0812">Transmembrane</keyword>
<evidence type="ECO:0000313" key="2">
    <source>
        <dbReference type="EMBL" id="MFC5177713.1"/>
    </source>
</evidence>
<evidence type="ECO:0000256" key="1">
    <source>
        <dbReference type="SAM" id="Phobius"/>
    </source>
</evidence>
<keyword evidence="1" id="KW-1133">Transmembrane helix</keyword>
<dbReference type="Proteomes" id="UP001596087">
    <property type="component" value="Unassembled WGS sequence"/>
</dbReference>
<feature type="transmembrane region" description="Helical" evidence="1">
    <location>
        <begin position="79"/>
        <end position="100"/>
    </location>
</feature>
<keyword evidence="1" id="KW-0472">Membrane</keyword>
<dbReference type="RefSeq" id="WP_378590962.1">
    <property type="nucleotide sequence ID" value="NZ_JBHSKD010000015.1"/>
</dbReference>
<protein>
    <submittedName>
        <fullName evidence="2">Uncharacterized protein</fullName>
    </submittedName>
</protein>
<evidence type="ECO:0000313" key="3">
    <source>
        <dbReference type="Proteomes" id="UP001596087"/>
    </source>
</evidence>
<proteinExistence type="predicted"/>
<name>A0ABW0BL15_9ACTN</name>
<comment type="caution">
    <text evidence="2">The sequence shown here is derived from an EMBL/GenBank/DDBJ whole genome shotgun (WGS) entry which is preliminary data.</text>
</comment>
<keyword evidence="3" id="KW-1185">Reference proteome</keyword>
<gene>
    <name evidence="2" type="ORF">ACFPGP_13605</name>
</gene>
<sequence length="138" mass="13936">MSKRDLVALVVLVASLLVVGLGSFVTYGLLREYADVCGETSPLEQVWLSGAGFGPVVAVVAVVLAVLVAVIARRPGVRVAAVGLVALALVGATASGIAGVTAKKAAYEKDSATYGGCAGYNSWPTERGGQSDAMPART</sequence>
<accession>A0ABW0BL15</accession>
<feature type="transmembrane region" description="Helical" evidence="1">
    <location>
        <begin position="46"/>
        <end position="72"/>
    </location>
</feature>
<organism evidence="2 3">
    <name type="scientific">Nocardioides taihuensis</name>
    <dbReference type="NCBI Taxonomy" id="1835606"/>
    <lineage>
        <taxon>Bacteria</taxon>
        <taxon>Bacillati</taxon>
        <taxon>Actinomycetota</taxon>
        <taxon>Actinomycetes</taxon>
        <taxon>Propionibacteriales</taxon>
        <taxon>Nocardioidaceae</taxon>
        <taxon>Nocardioides</taxon>
    </lineage>
</organism>
<dbReference type="EMBL" id="JBHSKD010000015">
    <property type="protein sequence ID" value="MFC5177713.1"/>
    <property type="molecule type" value="Genomic_DNA"/>
</dbReference>